<keyword evidence="2" id="KW-0472">Membrane</keyword>
<feature type="region of interest" description="Disordered" evidence="1">
    <location>
        <begin position="1"/>
        <end position="26"/>
    </location>
</feature>
<reference evidence="3 4" key="1">
    <citation type="journal article" date="2019" name="Nat. Ecol. Evol.">
        <title>Megaphylogeny resolves global patterns of mushroom evolution.</title>
        <authorList>
            <person name="Varga T."/>
            <person name="Krizsan K."/>
            <person name="Foldi C."/>
            <person name="Dima B."/>
            <person name="Sanchez-Garcia M."/>
            <person name="Sanchez-Ramirez S."/>
            <person name="Szollosi G.J."/>
            <person name="Szarkandi J.G."/>
            <person name="Papp V."/>
            <person name="Albert L."/>
            <person name="Andreopoulos W."/>
            <person name="Angelini C."/>
            <person name="Antonin V."/>
            <person name="Barry K.W."/>
            <person name="Bougher N.L."/>
            <person name="Buchanan P."/>
            <person name="Buyck B."/>
            <person name="Bense V."/>
            <person name="Catcheside P."/>
            <person name="Chovatia M."/>
            <person name="Cooper J."/>
            <person name="Damon W."/>
            <person name="Desjardin D."/>
            <person name="Finy P."/>
            <person name="Geml J."/>
            <person name="Haridas S."/>
            <person name="Hughes K."/>
            <person name="Justo A."/>
            <person name="Karasinski D."/>
            <person name="Kautmanova I."/>
            <person name="Kiss B."/>
            <person name="Kocsube S."/>
            <person name="Kotiranta H."/>
            <person name="LaButti K.M."/>
            <person name="Lechner B.E."/>
            <person name="Liimatainen K."/>
            <person name="Lipzen A."/>
            <person name="Lukacs Z."/>
            <person name="Mihaltcheva S."/>
            <person name="Morgado L.N."/>
            <person name="Niskanen T."/>
            <person name="Noordeloos M.E."/>
            <person name="Ohm R.A."/>
            <person name="Ortiz-Santana B."/>
            <person name="Ovrebo C."/>
            <person name="Racz N."/>
            <person name="Riley R."/>
            <person name="Savchenko A."/>
            <person name="Shiryaev A."/>
            <person name="Soop K."/>
            <person name="Spirin V."/>
            <person name="Szebenyi C."/>
            <person name="Tomsovsky M."/>
            <person name="Tulloss R.E."/>
            <person name="Uehling J."/>
            <person name="Grigoriev I.V."/>
            <person name="Vagvolgyi C."/>
            <person name="Papp T."/>
            <person name="Martin F.M."/>
            <person name="Miettinen O."/>
            <person name="Hibbett D.S."/>
            <person name="Nagy L.G."/>
        </authorList>
    </citation>
    <scope>NUCLEOTIDE SEQUENCE [LARGE SCALE GENOMIC DNA]</scope>
    <source>
        <strain evidence="3 4">OMC1185</strain>
    </source>
</reference>
<organism evidence="3 4">
    <name type="scientific">Heliocybe sulcata</name>
    <dbReference type="NCBI Taxonomy" id="5364"/>
    <lineage>
        <taxon>Eukaryota</taxon>
        <taxon>Fungi</taxon>
        <taxon>Dikarya</taxon>
        <taxon>Basidiomycota</taxon>
        <taxon>Agaricomycotina</taxon>
        <taxon>Agaricomycetes</taxon>
        <taxon>Gloeophyllales</taxon>
        <taxon>Gloeophyllaceae</taxon>
        <taxon>Heliocybe</taxon>
    </lineage>
</organism>
<gene>
    <name evidence="3" type="ORF">OE88DRAFT_1652377</name>
</gene>
<keyword evidence="4" id="KW-1185">Reference proteome</keyword>
<dbReference type="Proteomes" id="UP000305948">
    <property type="component" value="Unassembled WGS sequence"/>
</dbReference>
<protein>
    <submittedName>
        <fullName evidence="3">Uncharacterized protein</fullName>
    </submittedName>
</protein>
<feature type="transmembrane region" description="Helical" evidence="2">
    <location>
        <begin position="32"/>
        <end position="54"/>
    </location>
</feature>
<feature type="compositionally biased region" description="Basic and acidic residues" evidence="1">
    <location>
        <begin position="1"/>
        <end position="21"/>
    </location>
</feature>
<keyword evidence="2" id="KW-0812">Transmembrane</keyword>
<proteinExistence type="predicted"/>
<dbReference type="EMBL" id="ML213504">
    <property type="protein sequence ID" value="TFK55869.1"/>
    <property type="molecule type" value="Genomic_DNA"/>
</dbReference>
<dbReference type="AlphaFoldDB" id="A0A5C3NDD2"/>
<sequence>MEKQENPSLIDRDERSDELTTHRSPPGSWTSVIPRLAIVSSVLLPFAFVPYLLVRRQLITLRKSAEAINSTFELTQRELRAVVLESTRLRRDDQVQARVLLRQIQWDVDRSRQDIAALKSSQTSSYDELRSCQENFDAEKQRIWSQLTVLQEVGLSLADVAAFMYEIELKSGYTARTGDAHGIERLRQTAMKLQKLQERAEVFKQI</sequence>
<dbReference type="OrthoDB" id="3232130at2759"/>
<name>A0A5C3NDD2_9AGAM</name>
<evidence type="ECO:0000256" key="2">
    <source>
        <dbReference type="SAM" id="Phobius"/>
    </source>
</evidence>
<evidence type="ECO:0000313" key="3">
    <source>
        <dbReference type="EMBL" id="TFK55869.1"/>
    </source>
</evidence>
<keyword evidence="2" id="KW-1133">Transmembrane helix</keyword>
<accession>A0A5C3NDD2</accession>
<evidence type="ECO:0000256" key="1">
    <source>
        <dbReference type="SAM" id="MobiDB-lite"/>
    </source>
</evidence>
<evidence type="ECO:0000313" key="4">
    <source>
        <dbReference type="Proteomes" id="UP000305948"/>
    </source>
</evidence>